<comment type="caution">
    <text evidence="2">The sequence shown here is derived from an EMBL/GenBank/DDBJ whole genome shotgun (WGS) entry which is preliminary data.</text>
</comment>
<keyword evidence="3" id="KW-1185">Reference proteome</keyword>
<accession>A0A9X1JZY2</accession>
<evidence type="ECO:0000313" key="2">
    <source>
        <dbReference type="EMBL" id="MBW4707639.1"/>
    </source>
</evidence>
<organism evidence="2 3">
    <name type="scientific">Roseobacter insulae</name>
    <dbReference type="NCBI Taxonomy" id="2859783"/>
    <lineage>
        <taxon>Bacteria</taxon>
        <taxon>Pseudomonadati</taxon>
        <taxon>Pseudomonadota</taxon>
        <taxon>Alphaproteobacteria</taxon>
        <taxon>Rhodobacterales</taxon>
        <taxon>Roseobacteraceae</taxon>
        <taxon>Roseobacter</taxon>
    </lineage>
</organism>
<name>A0A9X1JZY2_9RHOB</name>
<dbReference type="Proteomes" id="UP001138661">
    <property type="component" value="Unassembled WGS sequence"/>
</dbReference>
<dbReference type="EMBL" id="JAHXDN010000002">
    <property type="protein sequence ID" value="MBW4707639.1"/>
    <property type="molecule type" value="Genomic_DNA"/>
</dbReference>
<gene>
    <name evidence="2" type="ORF">KX928_07555</name>
</gene>
<dbReference type="AlphaFoldDB" id="A0A9X1JZY2"/>
<evidence type="ECO:0000313" key="3">
    <source>
        <dbReference type="Proteomes" id="UP001138661"/>
    </source>
</evidence>
<reference evidence="2" key="1">
    <citation type="submission" date="2021-07" db="EMBL/GenBank/DDBJ databases">
        <title>Roseobacter insulae sp. nov., isolated from a tidal flat.</title>
        <authorList>
            <person name="Park S."/>
            <person name="Yoon J.-H."/>
        </authorList>
    </citation>
    <scope>NUCLEOTIDE SEQUENCE</scope>
    <source>
        <strain evidence="2">YSTF-M11</strain>
    </source>
</reference>
<protein>
    <submittedName>
        <fullName evidence="2">Uncharacterized protein</fullName>
    </submittedName>
</protein>
<proteinExistence type="predicted"/>
<keyword evidence="1" id="KW-0732">Signal</keyword>
<feature type="signal peptide" evidence="1">
    <location>
        <begin position="1"/>
        <end position="19"/>
    </location>
</feature>
<dbReference type="RefSeq" id="WP_219500683.1">
    <property type="nucleotide sequence ID" value="NZ_JAHXDN010000002.1"/>
</dbReference>
<sequence>MTRLIAVLFALLFAGAVAAEDRYVGYYYPEVTSEEDFDRVVRASQGAGKAVRIDFVNVLTAAQLEAPESPRFVFFAKGEGSKTLVLVALDDEVFSTLYRARALLAQLTVSVRRGGFFRQEELQYVATFYDLLQLMQFDELVISDGQSWAHRVNFKRQ</sequence>
<evidence type="ECO:0000256" key="1">
    <source>
        <dbReference type="SAM" id="SignalP"/>
    </source>
</evidence>
<feature type="chain" id="PRO_5040795867" evidence="1">
    <location>
        <begin position="20"/>
        <end position="157"/>
    </location>
</feature>